<dbReference type="PANTHER" id="PTHR24418">
    <property type="entry name" value="TYROSINE-PROTEIN KINASE"/>
    <property type="match status" value="1"/>
</dbReference>
<dbReference type="SMART" id="SM00504">
    <property type="entry name" value="Ubox"/>
    <property type="match status" value="1"/>
</dbReference>
<organism evidence="6 7">
    <name type="scientific">Rotaria sordida</name>
    <dbReference type="NCBI Taxonomy" id="392033"/>
    <lineage>
        <taxon>Eukaryota</taxon>
        <taxon>Metazoa</taxon>
        <taxon>Spiralia</taxon>
        <taxon>Gnathifera</taxon>
        <taxon>Rotifera</taxon>
        <taxon>Eurotatoria</taxon>
        <taxon>Bdelloidea</taxon>
        <taxon>Philodinida</taxon>
        <taxon>Philodinidae</taxon>
        <taxon>Rotaria</taxon>
    </lineage>
</organism>
<protein>
    <submittedName>
        <fullName evidence="6">Uncharacterized protein</fullName>
    </submittedName>
</protein>
<dbReference type="PROSITE" id="PS00109">
    <property type="entry name" value="PROTEIN_KINASE_TYR"/>
    <property type="match status" value="1"/>
</dbReference>
<dbReference type="Proteomes" id="UP000663874">
    <property type="component" value="Unassembled WGS sequence"/>
</dbReference>
<dbReference type="CDD" id="cd16655">
    <property type="entry name" value="RING-Ubox_WDSUB1-like"/>
    <property type="match status" value="1"/>
</dbReference>
<feature type="domain" description="U-box" evidence="4">
    <location>
        <begin position="4"/>
        <end position="77"/>
    </location>
</feature>
<dbReference type="PROSITE" id="PS50011">
    <property type="entry name" value="PROTEIN_KINASE_DOM"/>
    <property type="match status" value="1"/>
</dbReference>
<dbReference type="GO" id="GO:0004842">
    <property type="term" value="F:ubiquitin-protein transferase activity"/>
    <property type="evidence" value="ECO:0007669"/>
    <property type="project" value="InterPro"/>
</dbReference>
<keyword evidence="1" id="KW-0547">Nucleotide-binding</keyword>
<evidence type="ECO:0000313" key="6">
    <source>
        <dbReference type="EMBL" id="CAF3795754.1"/>
    </source>
</evidence>
<dbReference type="GO" id="GO:0016567">
    <property type="term" value="P:protein ubiquitination"/>
    <property type="evidence" value="ECO:0007669"/>
    <property type="project" value="InterPro"/>
</dbReference>
<dbReference type="SUPFAM" id="SSF56112">
    <property type="entry name" value="Protein kinase-like (PK-like)"/>
    <property type="match status" value="1"/>
</dbReference>
<dbReference type="SUPFAM" id="SSF57850">
    <property type="entry name" value="RING/U-box"/>
    <property type="match status" value="1"/>
</dbReference>
<name>A0A819BQL6_9BILA</name>
<dbReference type="InterPro" id="IPR003613">
    <property type="entry name" value="Ubox_domain"/>
</dbReference>
<evidence type="ECO:0000259" key="3">
    <source>
        <dbReference type="PROSITE" id="PS50011"/>
    </source>
</evidence>
<dbReference type="Proteomes" id="UP000663889">
    <property type="component" value="Unassembled WGS sequence"/>
</dbReference>
<keyword evidence="2" id="KW-0067">ATP-binding</keyword>
<dbReference type="GO" id="GO:0004672">
    <property type="term" value="F:protein kinase activity"/>
    <property type="evidence" value="ECO:0007669"/>
    <property type="project" value="InterPro"/>
</dbReference>
<evidence type="ECO:0000313" key="7">
    <source>
        <dbReference type="Proteomes" id="UP000663874"/>
    </source>
</evidence>
<dbReference type="AlphaFoldDB" id="A0A819BQL6"/>
<dbReference type="InterPro" id="IPR011009">
    <property type="entry name" value="Kinase-like_dom_sf"/>
</dbReference>
<reference evidence="6" key="1">
    <citation type="submission" date="2021-02" db="EMBL/GenBank/DDBJ databases">
        <authorList>
            <person name="Nowell W R."/>
        </authorList>
    </citation>
    <scope>NUCLEOTIDE SEQUENCE</scope>
</reference>
<accession>A0A819BQL6</accession>
<gene>
    <name evidence="6" type="ORF">FNK824_LOCUS14705</name>
    <name evidence="5" type="ORF">SEV965_LOCUS30636</name>
</gene>
<dbReference type="GO" id="GO:0005524">
    <property type="term" value="F:ATP binding"/>
    <property type="evidence" value="ECO:0007669"/>
    <property type="project" value="UniProtKB-KW"/>
</dbReference>
<feature type="domain" description="Protein kinase" evidence="3">
    <location>
        <begin position="92"/>
        <end position="368"/>
    </location>
</feature>
<dbReference type="Pfam" id="PF07714">
    <property type="entry name" value="PK_Tyr_Ser-Thr"/>
    <property type="match status" value="1"/>
</dbReference>
<evidence type="ECO:0000256" key="2">
    <source>
        <dbReference type="ARBA" id="ARBA00022840"/>
    </source>
</evidence>
<evidence type="ECO:0000256" key="1">
    <source>
        <dbReference type="ARBA" id="ARBA00022741"/>
    </source>
</evidence>
<dbReference type="Gene3D" id="3.30.40.10">
    <property type="entry name" value="Zinc/RING finger domain, C3HC4 (zinc finger)"/>
    <property type="match status" value="1"/>
</dbReference>
<evidence type="ECO:0000313" key="5">
    <source>
        <dbReference type="EMBL" id="CAF1385393.1"/>
    </source>
</evidence>
<dbReference type="InterPro" id="IPR050198">
    <property type="entry name" value="Non-receptor_tyrosine_kinases"/>
</dbReference>
<dbReference type="Gene3D" id="1.10.510.10">
    <property type="entry name" value="Transferase(Phosphotransferase) domain 1"/>
    <property type="match status" value="1"/>
</dbReference>
<dbReference type="InterPro" id="IPR008266">
    <property type="entry name" value="Tyr_kinase_AS"/>
</dbReference>
<dbReference type="EMBL" id="CAJNOU010003343">
    <property type="protein sequence ID" value="CAF1385393.1"/>
    <property type="molecule type" value="Genomic_DNA"/>
</dbReference>
<comment type="caution">
    <text evidence="6">The sequence shown here is derived from an EMBL/GenBank/DDBJ whole genome shotgun (WGS) entry which is preliminary data.</text>
</comment>
<proteinExistence type="predicted"/>
<evidence type="ECO:0000259" key="4">
    <source>
        <dbReference type="PROSITE" id="PS51698"/>
    </source>
</evidence>
<dbReference type="Pfam" id="PF04564">
    <property type="entry name" value="U-box"/>
    <property type="match status" value="1"/>
</dbReference>
<sequence>MADKYGSCLVCPITFSLFCDPVIAEDGHTYERQAITDWIQHNSTSPLTRESITITGLRPNHVVRNLIDEFRKTLSKHNYKFKLGVDIERSQKPFFQTTGKAIFEAKWIGNPNGPPIILLKLFGARAEKEASFYEHLTRHPHIVYTYGLVEQSKGTSNTFVMLLQEMAPEGSLINVLEHCSEKYPNIPLSDLLLNHIFLQICDAMIFLSSKDIIHGDLACRNVLVFHFDMQEPNRTLVKITDFGISRGNTIYSKIDAVATVINTIPLRSSAPEVLQNSDDDSTDVYSEKTDMFAMGVLMWEAYSNGQIPWNEINRESIVRQKVINGERLSRPDNCKSDCQWNLILKCMSQNPDDRPTFQELAKQLTEFINLPINSNLSNSCQSINILKNSSIIEQEKEKLDESPQSSFIIQETDHNNADNCHEPIRPSPSLAGVNVASRRKFFEKVFEPQRPLSPTKSLPIRKNTAVTPPREELIKLTKWH</sequence>
<dbReference type="InterPro" id="IPR013083">
    <property type="entry name" value="Znf_RING/FYVE/PHD"/>
</dbReference>
<dbReference type="EMBL" id="CAJOBE010002054">
    <property type="protein sequence ID" value="CAF3795754.1"/>
    <property type="molecule type" value="Genomic_DNA"/>
</dbReference>
<dbReference type="InterPro" id="IPR000719">
    <property type="entry name" value="Prot_kinase_dom"/>
</dbReference>
<dbReference type="InterPro" id="IPR001245">
    <property type="entry name" value="Ser-Thr/Tyr_kinase_cat_dom"/>
</dbReference>
<dbReference type="PROSITE" id="PS51698">
    <property type="entry name" value="U_BOX"/>
    <property type="match status" value="1"/>
</dbReference>